<gene>
    <name evidence="8" type="ORF">FHL15_009456</name>
</gene>
<accession>A0A553HP30</accession>
<feature type="binding site" evidence="6">
    <location>
        <position position="301"/>
    </location>
    <ligand>
        <name>D-dopa</name>
        <dbReference type="ChEBI" id="CHEBI:149689"/>
    </ligand>
</feature>
<comment type="similarity">
    <text evidence="2">Belongs to the DAMOX/DASOX family.</text>
</comment>
<comment type="caution">
    <text evidence="8">The sequence shown here is derived from an EMBL/GenBank/DDBJ whole genome shotgun (WGS) entry which is preliminary data.</text>
</comment>
<keyword evidence="4 6" id="KW-0274">FAD</keyword>
<dbReference type="InterPro" id="IPR023209">
    <property type="entry name" value="DAO"/>
</dbReference>
<dbReference type="Gene3D" id="3.30.9.10">
    <property type="entry name" value="D-Amino Acid Oxidase, subunit A, domain 2"/>
    <property type="match status" value="1"/>
</dbReference>
<evidence type="ECO:0000256" key="2">
    <source>
        <dbReference type="ARBA" id="ARBA00006730"/>
    </source>
</evidence>
<protein>
    <recommendedName>
        <fullName evidence="7">FAD dependent oxidoreductase domain-containing protein</fullName>
    </recommendedName>
</protein>
<dbReference type="SUPFAM" id="SSF54373">
    <property type="entry name" value="FAD-linked reductases, C-terminal domain"/>
    <property type="match status" value="1"/>
</dbReference>
<evidence type="ECO:0000256" key="5">
    <source>
        <dbReference type="ARBA" id="ARBA00023002"/>
    </source>
</evidence>
<evidence type="ECO:0000313" key="8">
    <source>
        <dbReference type="EMBL" id="TRX89706.1"/>
    </source>
</evidence>
<dbReference type="SUPFAM" id="SSF51971">
    <property type="entry name" value="Nucleotide-binding domain"/>
    <property type="match status" value="1"/>
</dbReference>
<dbReference type="InterPro" id="IPR006181">
    <property type="entry name" value="D-amino_acid_oxidase_CS"/>
</dbReference>
<dbReference type="GO" id="GO:0005737">
    <property type="term" value="C:cytoplasm"/>
    <property type="evidence" value="ECO:0007669"/>
    <property type="project" value="TreeGrafter"/>
</dbReference>
<proteinExistence type="inferred from homology"/>
<dbReference type="EMBL" id="VFLP01000064">
    <property type="protein sequence ID" value="TRX89706.1"/>
    <property type="molecule type" value="Genomic_DNA"/>
</dbReference>
<organism evidence="8 9">
    <name type="scientific">Xylaria flabelliformis</name>
    <dbReference type="NCBI Taxonomy" id="2512241"/>
    <lineage>
        <taxon>Eukaryota</taxon>
        <taxon>Fungi</taxon>
        <taxon>Dikarya</taxon>
        <taxon>Ascomycota</taxon>
        <taxon>Pezizomycotina</taxon>
        <taxon>Sordariomycetes</taxon>
        <taxon>Xylariomycetidae</taxon>
        <taxon>Xylariales</taxon>
        <taxon>Xylariaceae</taxon>
        <taxon>Xylaria</taxon>
    </lineage>
</organism>
<dbReference type="GO" id="GO:0003884">
    <property type="term" value="F:D-amino-acid oxidase activity"/>
    <property type="evidence" value="ECO:0007669"/>
    <property type="project" value="InterPro"/>
</dbReference>
<feature type="binding site" evidence="6">
    <location>
        <position position="329"/>
    </location>
    <ligand>
        <name>D-dopa</name>
        <dbReference type="ChEBI" id="CHEBI:149689"/>
    </ligand>
</feature>
<evidence type="ECO:0000256" key="3">
    <source>
        <dbReference type="ARBA" id="ARBA00022630"/>
    </source>
</evidence>
<evidence type="ECO:0000256" key="1">
    <source>
        <dbReference type="ARBA" id="ARBA00001974"/>
    </source>
</evidence>
<keyword evidence="3" id="KW-0285">Flavoprotein</keyword>
<dbReference type="OrthoDB" id="2015447at2759"/>
<dbReference type="PANTHER" id="PTHR11530:SF26">
    <property type="entry name" value="FAD DEPENDENT OXIDOREDUCTASE SUPERFAMILY (AFU_ORTHOLOGUE AFUA_5G13940)"/>
    <property type="match status" value="1"/>
</dbReference>
<feature type="binding site" evidence="6">
    <location>
        <begin position="50"/>
        <end position="51"/>
    </location>
    <ligand>
        <name>FAD</name>
        <dbReference type="ChEBI" id="CHEBI:57692"/>
    </ligand>
</feature>
<evidence type="ECO:0000256" key="6">
    <source>
        <dbReference type="PIRSR" id="PIRSR000189-1"/>
    </source>
</evidence>
<name>A0A553HP30_9PEZI</name>
<dbReference type="PANTHER" id="PTHR11530">
    <property type="entry name" value="D-AMINO ACID OXIDASE"/>
    <property type="match status" value="1"/>
</dbReference>
<comment type="cofactor">
    <cofactor evidence="1 6">
        <name>FAD</name>
        <dbReference type="ChEBI" id="CHEBI:57692"/>
    </cofactor>
</comment>
<evidence type="ECO:0000256" key="4">
    <source>
        <dbReference type="ARBA" id="ARBA00022827"/>
    </source>
</evidence>
<dbReference type="PIRSF" id="PIRSF000189">
    <property type="entry name" value="D-aa_oxidase"/>
    <property type="match status" value="1"/>
</dbReference>
<dbReference type="PROSITE" id="PS00677">
    <property type="entry name" value="DAO"/>
    <property type="match status" value="1"/>
</dbReference>
<dbReference type="Pfam" id="PF01266">
    <property type="entry name" value="DAO"/>
    <property type="match status" value="1"/>
</dbReference>
<dbReference type="Proteomes" id="UP000319160">
    <property type="component" value="Unassembled WGS sequence"/>
</dbReference>
<keyword evidence="5" id="KW-0560">Oxidoreductase</keyword>
<evidence type="ECO:0000313" key="9">
    <source>
        <dbReference type="Proteomes" id="UP000319160"/>
    </source>
</evidence>
<reference evidence="9" key="1">
    <citation type="submission" date="2019-06" db="EMBL/GenBank/DDBJ databases">
        <title>Draft genome sequence of the griseofulvin-producing fungus Xylaria cubensis strain G536.</title>
        <authorList>
            <person name="Mead M.E."/>
            <person name="Raja H.A."/>
            <person name="Steenwyk J.L."/>
            <person name="Knowles S.L."/>
            <person name="Oberlies N.H."/>
            <person name="Rokas A."/>
        </authorList>
    </citation>
    <scope>NUCLEOTIDE SEQUENCE [LARGE SCALE GENOMIC DNA]</scope>
    <source>
        <strain evidence="9">G536</strain>
    </source>
</reference>
<evidence type="ECO:0000259" key="7">
    <source>
        <dbReference type="Pfam" id="PF01266"/>
    </source>
</evidence>
<sequence length="360" mass="39593">MARIVVIGAGVTGLSCALRIQEAGHSVTIVAKDFPSGFETIDSATQINFTSPWGGAHNRFILPPPGAASDSQEAREHAMSLLTWDEMRVLHDHHPEAGITFMKAHDYFEAPEPAQTTLTEDKARNEFGMKEFRFHTKEELPEGVKLGYEYQTWCVNPMVYCAFLLRRFAYRGGKIVKREIRDPLEVFEMKDLAPFDVLVNASGIGFGDHDVFITTGQTCLVANPCPVSITRINASGMGSFNVSRNFEGGTIIGGTKIPNYWNPNPSLELREKLLSNFAAMYPDILGPDGKFTVIRDIVGRRPTRKGGMRLETEIAQGNRCIIHAYGLGGRGYELSWGVADKVGKLLASHIGSTGTTLAKI</sequence>
<dbReference type="AlphaFoldDB" id="A0A553HP30"/>
<dbReference type="GO" id="GO:0071949">
    <property type="term" value="F:FAD binding"/>
    <property type="evidence" value="ECO:0007669"/>
    <property type="project" value="InterPro"/>
</dbReference>
<dbReference type="GO" id="GO:0019478">
    <property type="term" value="P:D-amino acid catabolic process"/>
    <property type="evidence" value="ECO:0007669"/>
    <property type="project" value="TreeGrafter"/>
</dbReference>
<dbReference type="PROSITE" id="PS51257">
    <property type="entry name" value="PROKAR_LIPOPROTEIN"/>
    <property type="match status" value="1"/>
</dbReference>
<dbReference type="STRING" id="2512241.A0A553HP30"/>
<dbReference type="Gene3D" id="3.40.50.720">
    <property type="entry name" value="NAD(P)-binding Rossmann-like Domain"/>
    <property type="match status" value="1"/>
</dbReference>
<feature type="domain" description="FAD dependent oxidoreductase" evidence="7">
    <location>
        <begin position="3"/>
        <end position="342"/>
    </location>
</feature>
<keyword evidence="9" id="KW-1185">Reference proteome</keyword>
<dbReference type="InterPro" id="IPR006076">
    <property type="entry name" value="FAD-dep_OxRdtase"/>
</dbReference>